<feature type="binding site" evidence="2">
    <location>
        <position position="89"/>
    </location>
    <ligand>
        <name>Fe cation</name>
        <dbReference type="ChEBI" id="CHEBI:24875"/>
    </ligand>
</feature>
<dbReference type="PANTHER" id="PTHR43485">
    <property type="entry name" value="HYDROGENASE-4 COMPONENT G"/>
    <property type="match status" value="1"/>
</dbReference>
<dbReference type="GO" id="GO:0051287">
    <property type="term" value="F:NAD binding"/>
    <property type="evidence" value="ECO:0007669"/>
    <property type="project" value="InterPro"/>
</dbReference>
<dbReference type="AlphaFoldDB" id="A0A497EMC3"/>
<dbReference type="InterPro" id="IPR052197">
    <property type="entry name" value="ComplexI_49kDa-like"/>
</dbReference>
<keyword evidence="2" id="KW-0408">Iron</keyword>
<sequence length="412" mass="47467">MDKKEKVKEKGEWTKLKLDNNTITGYTVPIGPFHPALLEGEFFKLKVDGERVVDADIKLGYNYRGIMKLAESRSYWRDLYLVERVCGICSHAHTTCYTRTVEMLGKIEVPDRARFIRTLVAELERIHSHLLWAGIGMELIGFRTLFMYIWREREHVLDVLEMISGNRQHYAMNTIGGVRRDVQKDMIPKIMKKISEMKKSLMKLVEVVVRDPIIRNRTVNVGKLDKDIARKICVVGPVARSVGIKIDVRKDDPYAAYEEVPFDIVTAEDGDVFSMVEVRLREVIESVKICEYCLDVLTRIGGDIRTEISEFPVNEAVGRVEAPRGELMYYIVSNGTHIPERVRIRTPSYMNDYAILFMLKDQALADAPIIIAAVDPCMACTDRMIHIEDAKSDKKEIISVYELSKRYRRKEK</sequence>
<dbReference type="InterPro" id="IPR001135">
    <property type="entry name" value="NADH_Q_OxRdtase_suD"/>
</dbReference>
<evidence type="ECO:0000256" key="2">
    <source>
        <dbReference type="PIRSR" id="PIRSR601501-1"/>
    </source>
</evidence>
<feature type="binding site" evidence="2">
    <location>
        <position position="377"/>
    </location>
    <ligand>
        <name>Ni(2+)</name>
        <dbReference type="ChEBI" id="CHEBI:49786"/>
    </ligand>
</feature>
<dbReference type="Gene3D" id="1.10.645.10">
    <property type="entry name" value="Cytochrome-c3 Hydrogenase, chain B"/>
    <property type="match status" value="1"/>
</dbReference>
<dbReference type="InterPro" id="IPR001501">
    <property type="entry name" value="Ni-dep_hyd_lsu"/>
</dbReference>
<evidence type="ECO:0000313" key="4">
    <source>
        <dbReference type="EMBL" id="RLE48563.1"/>
    </source>
</evidence>
<feature type="domain" description="NADH-quinone oxidoreductase subunit D" evidence="3">
    <location>
        <begin position="307"/>
        <end position="383"/>
    </location>
</feature>
<name>A0A497EMC3_9CREN</name>
<dbReference type="GO" id="GO:0016651">
    <property type="term" value="F:oxidoreductase activity, acting on NAD(P)H"/>
    <property type="evidence" value="ECO:0007669"/>
    <property type="project" value="InterPro"/>
</dbReference>
<organism evidence="4 5">
    <name type="scientific">Thermoproteota archaeon</name>
    <dbReference type="NCBI Taxonomy" id="2056631"/>
    <lineage>
        <taxon>Archaea</taxon>
        <taxon>Thermoproteota</taxon>
    </lineage>
</organism>
<dbReference type="EMBL" id="QMQV01000068">
    <property type="protein sequence ID" value="RLE48563.1"/>
    <property type="molecule type" value="Genomic_DNA"/>
</dbReference>
<comment type="caution">
    <text evidence="4">The sequence shown here is derived from an EMBL/GenBank/DDBJ whole genome shotgun (WGS) entry which is preliminary data.</text>
</comment>
<proteinExistence type="predicted"/>
<reference evidence="4 5" key="1">
    <citation type="submission" date="2018-06" db="EMBL/GenBank/DDBJ databases">
        <title>Extensive metabolic versatility and redundancy in microbially diverse, dynamic hydrothermal sediments.</title>
        <authorList>
            <person name="Dombrowski N."/>
            <person name="Teske A."/>
            <person name="Baker B.J."/>
        </authorList>
    </citation>
    <scope>NUCLEOTIDE SEQUENCE [LARGE SCALE GENOMIC DNA]</scope>
    <source>
        <strain evidence="4">B66_G16</strain>
    </source>
</reference>
<feature type="binding site" evidence="2">
    <location>
        <position position="89"/>
    </location>
    <ligand>
        <name>Ni(2+)</name>
        <dbReference type="ChEBI" id="CHEBI:49786"/>
    </ligand>
</feature>
<evidence type="ECO:0000313" key="5">
    <source>
        <dbReference type="Proteomes" id="UP000278475"/>
    </source>
</evidence>
<feature type="binding site" evidence="2">
    <location>
        <position position="344"/>
    </location>
    <ligand>
        <name>Mg(2+)</name>
        <dbReference type="ChEBI" id="CHEBI:18420"/>
    </ligand>
</feature>
<protein>
    <recommendedName>
        <fullName evidence="3">NADH-quinone oxidoreductase subunit D domain-containing protein</fullName>
    </recommendedName>
</protein>
<feature type="domain" description="NADH-quinone oxidoreductase subunit D" evidence="3">
    <location>
        <begin position="140"/>
        <end position="299"/>
    </location>
</feature>
<comment type="cofactor">
    <cofactor evidence="2">
        <name>Ni(2+)</name>
        <dbReference type="ChEBI" id="CHEBI:49786"/>
    </cofactor>
</comment>
<dbReference type="Pfam" id="PF00346">
    <property type="entry name" value="Complex1_49kDa"/>
    <property type="match status" value="2"/>
</dbReference>
<dbReference type="GO" id="GO:0016151">
    <property type="term" value="F:nickel cation binding"/>
    <property type="evidence" value="ECO:0007669"/>
    <property type="project" value="InterPro"/>
</dbReference>
<keyword evidence="2" id="KW-0479">Metal-binding</keyword>
<evidence type="ECO:0000256" key="1">
    <source>
        <dbReference type="ARBA" id="ARBA00023002"/>
    </source>
</evidence>
<gene>
    <name evidence="4" type="ORF">DRJ31_06965</name>
</gene>
<feature type="binding site" evidence="2">
    <location>
        <position position="380"/>
    </location>
    <ligand>
        <name>Fe cation</name>
        <dbReference type="ChEBI" id="CHEBI:24875"/>
    </ligand>
</feature>
<keyword evidence="2" id="KW-0533">Nickel</keyword>
<evidence type="ECO:0000259" key="3">
    <source>
        <dbReference type="Pfam" id="PF00346"/>
    </source>
</evidence>
<accession>A0A497EMC3</accession>
<dbReference type="GO" id="GO:0048038">
    <property type="term" value="F:quinone binding"/>
    <property type="evidence" value="ECO:0007669"/>
    <property type="project" value="InterPro"/>
</dbReference>
<keyword evidence="1" id="KW-0560">Oxidoreductase</keyword>
<dbReference type="InterPro" id="IPR029014">
    <property type="entry name" value="NiFe-Hase_large"/>
</dbReference>
<dbReference type="SUPFAM" id="SSF56762">
    <property type="entry name" value="HydB/Nqo4-like"/>
    <property type="match status" value="1"/>
</dbReference>
<dbReference type="Proteomes" id="UP000278475">
    <property type="component" value="Unassembled WGS sequence"/>
</dbReference>
<dbReference type="Pfam" id="PF00374">
    <property type="entry name" value="NiFeSe_Hases"/>
    <property type="match status" value="1"/>
</dbReference>
<keyword evidence="2" id="KW-0460">Magnesium</keyword>
<dbReference type="PANTHER" id="PTHR43485:SF1">
    <property type="entry name" value="FORMATE HYDROGENLYASE SUBUNIT 5-RELATED"/>
    <property type="match status" value="1"/>
</dbReference>
<comment type="cofactor">
    <cofactor evidence="2">
        <name>Fe cation</name>
        <dbReference type="ChEBI" id="CHEBI:24875"/>
    </cofactor>
</comment>
<feature type="binding site" evidence="2">
    <location>
        <position position="86"/>
    </location>
    <ligand>
        <name>Ni(2+)</name>
        <dbReference type="ChEBI" id="CHEBI:49786"/>
    </ligand>
</feature>